<evidence type="ECO:0000256" key="1">
    <source>
        <dbReference type="SAM" id="MobiDB-lite"/>
    </source>
</evidence>
<keyword evidence="4" id="KW-1185">Reference proteome</keyword>
<evidence type="ECO:0000313" key="4">
    <source>
        <dbReference type="Proteomes" id="UP001189624"/>
    </source>
</evidence>
<dbReference type="Gramene" id="rna-AYBTSS11_LOCUS2570">
    <property type="protein sequence ID" value="CAJ1876723.1"/>
    <property type="gene ID" value="gene-AYBTSS11_LOCUS2570"/>
</dbReference>
<feature type="compositionally biased region" description="Acidic residues" evidence="1">
    <location>
        <begin position="192"/>
        <end position="224"/>
    </location>
</feature>
<sequence>MITNRQGRKKFLPLSGLCIGGEGGIAGLFVFGGALAIAGFMAAASFASNKQEAKGTHDQQTKPKPQQLLLAEHECKSEEDHHDTTQSLTSLIQNSSIQHGDATCYWKSDMGIDQEEKSGLKSGSVDHESPTCFQHQEIVFSDSSHPESAASSNGSVIAEECMVSLFNRPSGQEQEAVQKDEVPQDDQTSSETETETEDDVDDDDEDEDDMMSDDVSEAGEDDSSNEAGNTSLNYKEEQVWPAELIQHGKEKFKGGSHVCSGSDVDSSDYDENVTESFYVLDEGHAVVEMEDFRPGKVTSCNEKHPSKSPWVNA</sequence>
<dbReference type="Proteomes" id="UP001189624">
    <property type="component" value="Chromosome 1"/>
</dbReference>
<gene>
    <name evidence="3" type="ORF">AYBTSS11_LOCUS2570</name>
</gene>
<protein>
    <submittedName>
        <fullName evidence="3">Uncharacterized protein</fullName>
    </submittedName>
</protein>
<keyword evidence="2" id="KW-1133">Transmembrane helix</keyword>
<reference evidence="3" key="1">
    <citation type="submission" date="2023-10" db="EMBL/GenBank/DDBJ databases">
        <authorList>
            <person name="Domelevo Entfellner J.-B."/>
        </authorList>
    </citation>
    <scope>NUCLEOTIDE SEQUENCE</scope>
</reference>
<keyword evidence="2" id="KW-0472">Membrane</keyword>
<evidence type="ECO:0000256" key="2">
    <source>
        <dbReference type="SAM" id="Phobius"/>
    </source>
</evidence>
<feature type="region of interest" description="Disordered" evidence="1">
    <location>
        <begin position="169"/>
        <end position="236"/>
    </location>
</feature>
<dbReference type="AlphaFoldDB" id="A0AA86VW07"/>
<proteinExistence type="predicted"/>
<dbReference type="EMBL" id="OY731398">
    <property type="protein sequence ID" value="CAJ1876723.1"/>
    <property type="molecule type" value="Genomic_DNA"/>
</dbReference>
<keyword evidence="2" id="KW-0812">Transmembrane</keyword>
<accession>A0AA86VW07</accession>
<organism evidence="3 4">
    <name type="scientific">Sphenostylis stenocarpa</name>
    <dbReference type="NCBI Taxonomy" id="92480"/>
    <lineage>
        <taxon>Eukaryota</taxon>
        <taxon>Viridiplantae</taxon>
        <taxon>Streptophyta</taxon>
        <taxon>Embryophyta</taxon>
        <taxon>Tracheophyta</taxon>
        <taxon>Spermatophyta</taxon>
        <taxon>Magnoliopsida</taxon>
        <taxon>eudicotyledons</taxon>
        <taxon>Gunneridae</taxon>
        <taxon>Pentapetalae</taxon>
        <taxon>rosids</taxon>
        <taxon>fabids</taxon>
        <taxon>Fabales</taxon>
        <taxon>Fabaceae</taxon>
        <taxon>Papilionoideae</taxon>
        <taxon>50 kb inversion clade</taxon>
        <taxon>NPAAA clade</taxon>
        <taxon>indigoferoid/millettioid clade</taxon>
        <taxon>Phaseoleae</taxon>
        <taxon>Sphenostylis</taxon>
    </lineage>
</organism>
<name>A0AA86VW07_9FABA</name>
<evidence type="ECO:0000313" key="3">
    <source>
        <dbReference type="EMBL" id="CAJ1876723.1"/>
    </source>
</evidence>
<feature type="transmembrane region" description="Helical" evidence="2">
    <location>
        <begin position="12"/>
        <end position="41"/>
    </location>
</feature>